<keyword evidence="3" id="KW-1185">Reference proteome</keyword>
<proteinExistence type="predicted"/>
<name>A0A7Z7B1I2_9EURY</name>
<evidence type="ECO:0000313" key="2">
    <source>
        <dbReference type="EMBL" id="SDG36783.1"/>
    </source>
</evidence>
<comment type="caution">
    <text evidence="2">The sequence shown here is derived from an EMBL/GenBank/DDBJ whole genome shotgun (WGS) entry which is preliminary data.</text>
</comment>
<accession>A0A7Z7B1I2</accession>
<protein>
    <submittedName>
        <fullName evidence="2">Predicted transcriptional regulator, contains HTH domain</fullName>
    </submittedName>
</protein>
<feature type="domain" description="Methanogenesis regulatory protein FilR1 middle" evidence="1">
    <location>
        <begin position="126"/>
        <end position="252"/>
    </location>
</feature>
<dbReference type="InterPro" id="IPR016490">
    <property type="entry name" value="Tscrpt_reg_HTH_AF0396-typ3"/>
</dbReference>
<dbReference type="EMBL" id="FNCA01000014">
    <property type="protein sequence ID" value="SDG36783.1"/>
    <property type="molecule type" value="Genomic_DNA"/>
</dbReference>
<evidence type="ECO:0000313" key="3">
    <source>
        <dbReference type="Proteomes" id="UP000199259"/>
    </source>
</evidence>
<organism evidence="2 3">
    <name type="scientific">Methanolobus vulcani</name>
    <dbReference type="NCBI Taxonomy" id="38026"/>
    <lineage>
        <taxon>Archaea</taxon>
        <taxon>Methanobacteriati</taxon>
        <taxon>Methanobacteriota</taxon>
        <taxon>Stenosarchaea group</taxon>
        <taxon>Methanomicrobia</taxon>
        <taxon>Methanosarcinales</taxon>
        <taxon>Methanosarcinaceae</taxon>
        <taxon>Methanolobus</taxon>
    </lineage>
</organism>
<dbReference type="Pfam" id="PF08350">
    <property type="entry name" value="FilR1_middle"/>
    <property type="match status" value="1"/>
</dbReference>
<dbReference type="SUPFAM" id="SSF46785">
    <property type="entry name" value="Winged helix' DNA-binding domain"/>
    <property type="match status" value="1"/>
</dbReference>
<dbReference type="AlphaFoldDB" id="A0A7Z7B1I2"/>
<sequence>MQSSEINYIWLSEKRLNLLHYLQDGSKDIDQIKSHFNINSRLIVPEIKKLIKAGIIIEADGLYKLSGIGELNLENLQSFIDTAELIEIDPDYWENNDLTQIPDKLYRRIGELKNSELHVYDLDDIFDCPDPLRKTISTAKEFFIYMPFLPPTLPSNFLEPIKNGKKVCMILTRSILEKMEKEFPHEYELHLNSPNCQLFVCEDGILRPMIVAQDNFLLLGFFKNDGIYGNKELMSNDKKAIEWGQELCRCYMNIAEPVTKN</sequence>
<dbReference type="Proteomes" id="UP000199259">
    <property type="component" value="Unassembled WGS sequence"/>
</dbReference>
<evidence type="ECO:0000259" key="1">
    <source>
        <dbReference type="Pfam" id="PF08350"/>
    </source>
</evidence>
<dbReference type="InterPro" id="IPR013561">
    <property type="entry name" value="FilR1_middle_dom"/>
</dbReference>
<dbReference type="PIRSF" id="PIRSF006692">
    <property type="entry name" value="TF_HTH_AF0396_prd"/>
    <property type="match status" value="1"/>
</dbReference>
<reference evidence="2 3" key="1">
    <citation type="submission" date="2016-10" db="EMBL/GenBank/DDBJ databases">
        <authorList>
            <person name="Varghese N."/>
            <person name="Submissions S."/>
        </authorList>
    </citation>
    <scope>NUCLEOTIDE SEQUENCE [LARGE SCALE GENOMIC DNA]</scope>
    <source>
        <strain evidence="2 3">PL 12/M</strain>
    </source>
</reference>
<dbReference type="InterPro" id="IPR036390">
    <property type="entry name" value="WH_DNA-bd_sf"/>
</dbReference>
<gene>
    <name evidence="2" type="ORF">SAMN04488589_2822</name>
</gene>